<comment type="caution">
    <text evidence="8">The sequence shown here is derived from an EMBL/GenBank/DDBJ whole genome shotgun (WGS) entry which is preliminary data.</text>
</comment>
<keyword evidence="5 6" id="KW-0819">tRNA processing</keyword>
<evidence type="ECO:0000313" key="9">
    <source>
        <dbReference type="Proteomes" id="UP000295164"/>
    </source>
</evidence>
<dbReference type="InterPro" id="IPR002052">
    <property type="entry name" value="DNA_methylase_N6_adenine_CS"/>
</dbReference>
<reference evidence="8 9" key="1">
    <citation type="submission" date="2019-03" db="EMBL/GenBank/DDBJ databases">
        <authorList>
            <person name="Kim M.K.M."/>
        </authorList>
    </citation>
    <scope>NUCLEOTIDE SEQUENCE [LARGE SCALE GENOMIC DNA]</scope>
    <source>
        <strain evidence="8 9">17J68-15</strain>
    </source>
</reference>
<evidence type="ECO:0000256" key="3">
    <source>
        <dbReference type="ARBA" id="ARBA00022679"/>
    </source>
</evidence>
<dbReference type="HAMAP" id="MF_01872">
    <property type="entry name" value="tRNA_methyltr_YfiC"/>
    <property type="match status" value="1"/>
</dbReference>
<dbReference type="Pfam" id="PF05175">
    <property type="entry name" value="MTS"/>
    <property type="match status" value="1"/>
</dbReference>
<dbReference type="PANTHER" id="PTHR47739:SF1">
    <property type="entry name" value="TRNA1(VAL) (ADENINE(37)-N6)-METHYLTRANSFERASE"/>
    <property type="match status" value="1"/>
</dbReference>
<comment type="catalytic activity">
    <reaction evidence="6">
        <text>adenosine(37) in tRNA1(Val) + S-adenosyl-L-methionine = N(6)-methyladenosine(37) in tRNA1(Val) + S-adenosyl-L-homocysteine + H(+)</text>
        <dbReference type="Rhea" id="RHEA:43160"/>
        <dbReference type="Rhea" id="RHEA-COMP:10369"/>
        <dbReference type="Rhea" id="RHEA-COMP:10370"/>
        <dbReference type="ChEBI" id="CHEBI:15378"/>
        <dbReference type="ChEBI" id="CHEBI:57856"/>
        <dbReference type="ChEBI" id="CHEBI:59789"/>
        <dbReference type="ChEBI" id="CHEBI:74411"/>
        <dbReference type="ChEBI" id="CHEBI:74449"/>
        <dbReference type="EC" id="2.1.1.223"/>
    </reaction>
</comment>
<dbReference type="InterPro" id="IPR007848">
    <property type="entry name" value="Small_mtfrase_dom"/>
</dbReference>
<name>A0A4R4E0R5_9BACT</name>
<feature type="domain" description="Methyltransferase small" evidence="7">
    <location>
        <begin position="37"/>
        <end position="124"/>
    </location>
</feature>
<evidence type="ECO:0000256" key="6">
    <source>
        <dbReference type="HAMAP-Rule" id="MF_01872"/>
    </source>
</evidence>
<evidence type="ECO:0000256" key="2">
    <source>
        <dbReference type="ARBA" id="ARBA00022603"/>
    </source>
</evidence>
<dbReference type="Gene3D" id="3.40.50.150">
    <property type="entry name" value="Vaccinia Virus protein VP39"/>
    <property type="match status" value="1"/>
</dbReference>
<dbReference type="GO" id="GO:0008033">
    <property type="term" value="P:tRNA processing"/>
    <property type="evidence" value="ECO:0007669"/>
    <property type="project" value="UniProtKB-UniRule"/>
</dbReference>
<dbReference type="PANTHER" id="PTHR47739">
    <property type="entry name" value="TRNA1(VAL) (ADENINE(37)-N6)-METHYLTRANSFERASE"/>
    <property type="match status" value="1"/>
</dbReference>
<dbReference type="AlphaFoldDB" id="A0A4R4E0R5"/>
<comment type="similarity">
    <text evidence="6">Belongs to the methyltransferase superfamily. tRNA (adenine-N(6)-)-methyltransferase family.</text>
</comment>
<gene>
    <name evidence="8" type="ORF">E0486_12940</name>
</gene>
<dbReference type="EMBL" id="SKFH01000023">
    <property type="protein sequence ID" value="TCZ69080.1"/>
    <property type="molecule type" value="Genomic_DNA"/>
</dbReference>
<dbReference type="GO" id="GO:0003676">
    <property type="term" value="F:nucleic acid binding"/>
    <property type="evidence" value="ECO:0007669"/>
    <property type="project" value="InterPro"/>
</dbReference>
<dbReference type="EC" id="2.1.1.223" evidence="6"/>
<keyword evidence="1 6" id="KW-0963">Cytoplasm</keyword>
<dbReference type="GO" id="GO:0032259">
    <property type="term" value="P:methylation"/>
    <property type="evidence" value="ECO:0007669"/>
    <property type="project" value="UniProtKB-KW"/>
</dbReference>
<protein>
    <recommendedName>
        <fullName evidence="6">tRNA1(Val) (adenine(37)-N6)-methyltransferase</fullName>
        <ecNumber evidence="6">2.1.1.223</ecNumber>
    </recommendedName>
    <alternativeName>
        <fullName evidence="6">tRNA m6A37 methyltransferase</fullName>
    </alternativeName>
</protein>
<accession>A0A4R4E0R5</accession>
<dbReference type="OrthoDB" id="5383291at2"/>
<evidence type="ECO:0000256" key="5">
    <source>
        <dbReference type="ARBA" id="ARBA00022694"/>
    </source>
</evidence>
<dbReference type="GO" id="GO:0016430">
    <property type="term" value="F:tRNA (adenine-N6)-methyltransferase activity"/>
    <property type="evidence" value="ECO:0007669"/>
    <property type="project" value="UniProtKB-UniRule"/>
</dbReference>
<proteinExistence type="inferred from homology"/>
<comment type="function">
    <text evidence="6">Specifically methylates the adenine in position 37 of tRNA(1)(Val) (anticodon cmo5UAC).</text>
</comment>
<dbReference type="InterPro" id="IPR022882">
    <property type="entry name" value="tRNA_adenine-N6_MeTrfase"/>
</dbReference>
<sequence length="234" mass="26142">MPNPFFRFKQFTICHDRCAMKVTTDACLFGAWCAALLEGHSGTALDIGTGTGLLALMLAQKTALQIDAVELDTEAALQAAENRTAAGLANVRIITGDIRTLDLPRYDLIISNPPFYEAEIVSADARKRSAHHDGGLTWKELFGVIGRLLTEQGKAYLLLPAKRRKDLDRFLRENGLHLQQLVQVRPTERQDASRLMVAIGRNPQPLEEESLVIADIKGYTPRFSELLKDYYLYL</sequence>
<organism evidence="8 9">
    <name type="scientific">Flaviaesturariibacter aridisoli</name>
    <dbReference type="NCBI Taxonomy" id="2545761"/>
    <lineage>
        <taxon>Bacteria</taxon>
        <taxon>Pseudomonadati</taxon>
        <taxon>Bacteroidota</taxon>
        <taxon>Chitinophagia</taxon>
        <taxon>Chitinophagales</taxon>
        <taxon>Chitinophagaceae</taxon>
        <taxon>Flaviaestuariibacter</taxon>
    </lineage>
</organism>
<comment type="subcellular location">
    <subcellularLocation>
        <location evidence="6">Cytoplasm</location>
    </subcellularLocation>
</comment>
<dbReference type="InterPro" id="IPR050210">
    <property type="entry name" value="tRNA_Adenine-N(6)_MTase"/>
</dbReference>
<keyword evidence="3 6" id="KW-0808">Transferase</keyword>
<dbReference type="CDD" id="cd02440">
    <property type="entry name" value="AdoMet_MTases"/>
    <property type="match status" value="1"/>
</dbReference>
<evidence type="ECO:0000259" key="7">
    <source>
        <dbReference type="Pfam" id="PF05175"/>
    </source>
</evidence>
<dbReference type="Proteomes" id="UP000295164">
    <property type="component" value="Unassembled WGS sequence"/>
</dbReference>
<evidence type="ECO:0000256" key="1">
    <source>
        <dbReference type="ARBA" id="ARBA00022490"/>
    </source>
</evidence>
<dbReference type="SUPFAM" id="SSF53335">
    <property type="entry name" value="S-adenosyl-L-methionine-dependent methyltransferases"/>
    <property type="match status" value="1"/>
</dbReference>
<dbReference type="PROSITE" id="PS00092">
    <property type="entry name" value="N6_MTASE"/>
    <property type="match status" value="1"/>
</dbReference>
<keyword evidence="2 6" id="KW-0489">Methyltransferase</keyword>
<evidence type="ECO:0000256" key="4">
    <source>
        <dbReference type="ARBA" id="ARBA00022691"/>
    </source>
</evidence>
<keyword evidence="4 6" id="KW-0949">S-adenosyl-L-methionine</keyword>
<evidence type="ECO:0000313" key="8">
    <source>
        <dbReference type="EMBL" id="TCZ69080.1"/>
    </source>
</evidence>
<keyword evidence="9" id="KW-1185">Reference proteome</keyword>
<dbReference type="GO" id="GO:0005737">
    <property type="term" value="C:cytoplasm"/>
    <property type="evidence" value="ECO:0007669"/>
    <property type="project" value="UniProtKB-SubCell"/>
</dbReference>
<dbReference type="InterPro" id="IPR029063">
    <property type="entry name" value="SAM-dependent_MTases_sf"/>
</dbReference>